<dbReference type="EMBL" id="JANBPG010000121">
    <property type="protein sequence ID" value="KAJ1899840.1"/>
    <property type="molecule type" value="Genomic_DNA"/>
</dbReference>
<evidence type="ECO:0000313" key="1">
    <source>
        <dbReference type="EMBL" id="KAJ1899840.1"/>
    </source>
</evidence>
<organism evidence="1 2">
    <name type="scientific">Kickxella alabastrina</name>
    <dbReference type="NCBI Taxonomy" id="61397"/>
    <lineage>
        <taxon>Eukaryota</taxon>
        <taxon>Fungi</taxon>
        <taxon>Fungi incertae sedis</taxon>
        <taxon>Zoopagomycota</taxon>
        <taxon>Kickxellomycotina</taxon>
        <taxon>Kickxellomycetes</taxon>
        <taxon>Kickxellales</taxon>
        <taxon>Kickxellaceae</taxon>
        <taxon>Kickxella</taxon>
    </lineage>
</organism>
<sequence length="1448" mass="160869">MVLLFFDRRSCLRLSAAVGALIVLLSPLASPVDAKPMWNTINKYAVDGSLCPGTRSTEVCSAICVYDLANCPQQPDCADGQSLCSDGNCHDECTDEINSSNPCTCGWQAKHVPAKAGGLVPCPLLSNVTISEMHPWEKKKQVRDACSSQARISDQGNFGIWGTDWPRNGTSESGLLGVWAECPSEPQNMYTFREPMWIAVFTIVFGYLALLATWFMYKMAMEMHQRHARSATVDGAATGGTKSELNPLKFDLKNNAGNYARSAAKTTGAGNSISSGSDASDETNDLMGDNIRLSGYKNSVLGTAMTWLLLLLASLWLCYLFVLCADYYGSMPNTPADVSCTLSYDDCNLGNQTFIVMWCLFIFMVVTINVTRHRLRNFFRIKTFPEHGEFVCVEHKVDPEIMLASKRSFLVDAVRCVADIFKRFLGWDWNVTTCPLAKTATGRKYFTYQCTRFVLDQSDGQFAPCSFQLGTKNSEFVSKADGLTNDEAKTRFELIGPNFIQVYVPNWFFAFVRQATSFIVLYQSLALLLFFYDFYWQVGLVDMFIIILSLTFSVVVRKLSEERLKRMAEQDEHLMVKRDGQWTDMSTRDLVPGDVIQLTAGMHMSCDCILICGNVVVDEASLTGEALPVRKFSVRIDDTPFDSAVNKNNQLYAGTIISQTQPLTISNGDFLADEHVLGLVFRTGTASDKGKLVRKILFPQPISFIFDEQLKVVLSILVCYAIVCMGFAIYFYQGSPTATYFYGNFCMLQAISPLLPAGLVAGQSMAAHRLKKKRIYCVDPQRILMAGKIQIIAFDKTGTMTFDYLNFYGVRTVRAAAFDSFNGDLPSVDALFQMGVASCHAVTDLNGQLIGNPVDIEQFKASEWSLDNQPKYLDKIVPPANSPLSALHVVRRFEFVHARASMSVVAQDEGTGQIHIFVKGSFERIKQISSVATVPVDYDLACSQLAREGCYVLSIAHRIFGGTMDELRNMSQEDIESGCDFIGLLVFKNMLKPDSEQAISELKGGSTRTIMITGDTALTGIYIARQSGMIPPNSTVLLGDVDKKLGGIVWVDIDQDIEVENILPLLDQSGPDGFPSTELAVTGAAFRMLSENGGIKPLLLNTRVFARMQPNDKVFCVQQHMEHGITAMCGDGGNDCGALRAAHVGLALSDAEASIVSPFASGNRSIMSCVELLIQSRAGLATSFANYRALILYGTTMTMMKLVSFYHADSMSSNIWMIIDALVATSMAIAVVFLPPAKKLAKYRPTAQILGPEILSSVLGVVVINWCFMACVWIWVYGQSFFRCNEFDSSTVDLMKWYLLGDNYEAAIMTYVVMYQFINNGFLVNYGYLYRRPWYRNPFLLAVWSVLIILISYAQLAPPSRLSCTLRLNCGNPDVLESLGFDRPTWNIEPYNSPIGHNVLPTYAKWTLWGYSIGNMVASNLWQVLVVYGPVRTFLRKRRPMRRLNVKL</sequence>
<comment type="caution">
    <text evidence="1">The sequence shown here is derived from an EMBL/GenBank/DDBJ whole genome shotgun (WGS) entry which is preliminary data.</text>
</comment>
<proteinExistence type="predicted"/>
<dbReference type="Proteomes" id="UP001150581">
    <property type="component" value="Unassembled WGS sequence"/>
</dbReference>
<reference evidence="1" key="1">
    <citation type="submission" date="2022-07" db="EMBL/GenBank/DDBJ databases">
        <title>Phylogenomic reconstructions and comparative analyses of Kickxellomycotina fungi.</title>
        <authorList>
            <person name="Reynolds N.K."/>
            <person name="Stajich J.E."/>
            <person name="Barry K."/>
            <person name="Grigoriev I.V."/>
            <person name="Crous P."/>
            <person name="Smith M.E."/>
        </authorList>
    </citation>
    <scope>NUCLEOTIDE SEQUENCE</scope>
    <source>
        <strain evidence="1">Benny 63K</strain>
    </source>
</reference>
<evidence type="ECO:0000313" key="2">
    <source>
        <dbReference type="Proteomes" id="UP001150581"/>
    </source>
</evidence>
<gene>
    <name evidence="1" type="ORF">LPJ66_001865</name>
</gene>
<name>A0ACC1IS62_9FUNG</name>
<protein>
    <submittedName>
        <fullName evidence="1">Uncharacterized protein</fullName>
    </submittedName>
</protein>
<accession>A0ACC1IS62</accession>
<keyword evidence="2" id="KW-1185">Reference proteome</keyword>